<keyword evidence="4" id="KW-0732">Signal</keyword>
<dbReference type="GO" id="GO:0046872">
    <property type="term" value="F:metal ion binding"/>
    <property type="evidence" value="ECO:0007669"/>
    <property type="project" value="UniProtKB-KW"/>
</dbReference>
<gene>
    <name evidence="14" type="primary">LOC115021843</name>
</gene>
<evidence type="ECO:0000256" key="12">
    <source>
        <dbReference type="RuleBase" id="RU368025"/>
    </source>
</evidence>
<feature type="disulfide bond" description="In form B" evidence="11">
    <location>
        <begin position="44"/>
        <end position="353"/>
    </location>
</feature>
<dbReference type="PRINTS" id="PR01785">
    <property type="entry name" value="PARAOXONASE"/>
</dbReference>
<feature type="binding site" evidence="10">
    <location>
        <position position="56"/>
    </location>
    <ligand>
        <name>Ca(2+)</name>
        <dbReference type="ChEBI" id="CHEBI:29108"/>
        <label>1</label>
        <note>catalytic</note>
    </ligand>
</feature>
<feature type="binding site" evidence="10">
    <location>
        <position position="269"/>
    </location>
    <ligand>
        <name>Ca(2+)</name>
        <dbReference type="ChEBI" id="CHEBI:29108"/>
        <label>1</label>
        <note>catalytic</note>
    </ligand>
</feature>
<evidence type="ECO:0000313" key="14">
    <source>
        <dbReference type="RefSeq" id="XP_029308417.1"/>
    </source>
</evidence>
<dbReference type="PANTHER" id="PTHR11799:SF12">
    <property type="entry name" value="PARAOXONASE-RELATED"/>
    <property type="match status" value="1"/>
</dbReference>
<dbReference type="AlphaFoldDB" id="A0A6J2RG71"/>
<evidence type="ECO:0000256" key="6">
    <source>
        <dbReference type="ARBA" id="ARBA00022837"/>
    </source>
</evidence>
<feature type="binding site" evidence="10">
    <location>
        <position position="270"/>
    </location>
    <ligand>
        <name>Ca(2+)</name>
        <dbReference type="ChEBI" id="CHEBI:29108"/>
        <label>1</label>
        <note>catalytic</note>
    </ligand>
</feature>
<evidence type="ECO:0000256" key="10">
    <source>
        <dbReference type="PIRSR" id="PIRSR602640-2"/>
    </source>
</evidence>
<dbReference type="InterPro" id="IPR002640">
    <property type="entry name" value="Arylesterase"/>
</dbReference>
<dbReference type="GO" id="GO:0004064">
    <property type="term" value="F:arylesterase activity"/>
    <property type="evidence" value="ECO:0007669"/>
    <property type="project" value="UniProtKB-UniRule"/>
</dbReference>
<dbReference type="InterPro" id="IPR011042">
    <property type="entry name" value="6-blade_b-propeller_TolB-like"/>
</dbReference>
<protein>
    <recommendedName>
        <fullName evidence="12">Paraoxonase</fullName>
        <ecNumber evidence="12">3.1.1.2</ecNumber>
    </recommendedName>
</protein>
<comment type="cofactor">
    <cofactor evidence="10 12">
        <name>Ca(2+)</name>
        <dbReference type="ChEBI" id="CHEBI:29108"/>
    </cofactor>
    <text evidence="10 12">Binds 2 calcium ions per subunit.</text>
</comment>
<keyword evidence="6 10" id="KW-0106">Calcium</keyword>
<evidence type="ECO:0000256" key="1">
    <source>
        <dbReference type="ARBA" id="ARBA00000368"/>
    </source>
</evidence>
<evidence type="ECO:0000256" key="9">
    <source>
        <dbReference type="PIRSR" id="PIRSR602640-1"/>
    </source>
</evidence>
<evidence type="ECO:0000256" key="8">
    <source>
        <dbReference type="ARBA" id="ARBA00023180"/>
    </source>
</evidence>
<dbReference type="RefSeq" id="XP_029308417.1">
    <property type="nucleotide sequence ID" value="XM_029452557.1"/>
</dbReference>
<evidence type="ECO:0000256" key="4">
    <source>
        <dbReference type="ARBA" id="ARBA00022729"/>
    </source>
</evidence>
<dbReference type="PANTHER" id="PTHR11799">
    <property type="entry name" value="PARAOXONASE"/>
    <property type="match status" value="1"/>
</dbReference>
<dbReference type="InParanoid" id="A0A6J2RG71"/>
<keyword evidence="5 12" id="KW-0378">Hydrolase</keyword>
<reference evidence="14" key="1">
    <citation type="submission" date="2025-08" db="UniProtKB">
        <authorList>
            <consortium name="RefSeq"/>
        </authorList>
    </citation>
    <scope>IDENTIFICATION</scope>
</reference>
<dbReference type="KEGG" id="cgob:115021843"/>
<comment type="catalytic activity">
    <reaction evidence="1 12">
        <text>a phenyl acetate + H2O = a phenol + acetate + H(+)</text>
        <dbReference type="Rhea" id="RHEA:17309"/>
        <dbReference type="ChEBI" id="CHEBI:15377"/>
        <dbReference type="ChEBI" id="CHEBI:15378"/>
        <dbReference type="ChEBI" id="CHEBI:30089"/>
        <dbReference type="ChEBI" id="CHEBI:33853"/>
        <dbReference type="ChEBI" id="CHEBI:140310"/>
        <dbReference type="EC" id="3.1.1.2"/>
    </reaction>
</comment>
<accession>A0A6J2RG71</accession>
<feature type="binding site" evidence="10">
    <location>
        <position position="117"/>
    </location>
    <ligand>
        <name>Ca(2+)</name>
        <dbReference type="ChEBI" id="CHEBI:29108"/>
        <label>2</label>
    </ligand>
</feature>
<feature type="binding site" evidence="10">
    <location>
        <position position="169"/>
    </location>
    <ligand>
        <name>Ca(2+)</name>
        <dbReference type="ChEBI" id="CHEBI:29108"/>
        <label>2</label>
    </ligand>
</feature>
<name>A0A6J2RG71_COTGO</name>
<evidence type="ECO:0000256" key="11">
    <source>
        <dbReference type="PIRSR" id="PIRSR602640-3"/>
    </source>
</evidence>
<dbReference type="Gene3D" id="2.120.10.30">
    <property type="entry name" value="TolB, C-terminal domain"/>
    <property type="match status" value="1"/>
</dbReference>
<organism evidence="13 14">
    <name type="scientific">Cottoperca gobio</name>
    <name type="common">Frogmouth</name>
    <name type="synonym">Aphritis gobio</name>
    <dbReference type="NCBI Taxonomy" id="56716"/>
    <lineage>
        <taxon>Eukaryota</taxon>
        <taxon>Metazoa</taxon>
        <taxon>Chordata</taxon>
        <taxon>Craniata</taxon>
        <taxon>Vertebrata</taxon>
        <taxon>Euteleostomi</taxon>
        <taxon>Actinopterygii</taxon>
        <taxon>Neopterygii</taxon>
        <taxon>Teleostei</taxon>
        <taxon>Neoteleostei</taxon>
        <taxon>Acanthomorphata</taxon>
        <taxon>Eupercaria</taxon>
        <taxon>Perciformes</taxon>
        <taxon>Notothenioidei</taxon>
        <taxon>Bovichtidae</taxon>
        <taxon>Cottoperca</taxon>
    </lineage>
</organism>
<keyword evidence="3 10" id="KW-0479">Metal-binding</keyword>
<feature type="binding site" evidence="10">
    <location>
        <position position="224"/>
    </location>
    <ligand>
        <name>Ca(2+)</name>
        <dbReference type="ChEBI" id="CHEBI:29108"/>
        <label>1</label>
        <note>catalytic</note>
    </ligand>
</feature>
<dbReference type="SUPFAM" id="SSF63829">
    <property type="entry name" value="Calcium-dependent phosphotriesterase"/>
    <property type="match status" value="1"/>
</dbReference>
<dbReference type="InterPro" id="IPR051288">
    <property type="entry name" value="Serum_paraoxonase/arylesterase"/>
</dbReference>
<proteinExistence type="inferred from homology"/>
<keyword evidence="8 12" id="KW-0325">Glycoprotein</keyword>
<comment type="similarity">
    <text evidence="2 12">Belongs to the paraoxonase family.</text>
</comment>
<dbReference type="FunFam" id="2.120.10.30:FF:000023">
    <property type="entry name" value="Serum paraoxonase/arylesterase 2"/>
    <property type="match status" value="1"/>
</dbReference>
<keyword evidence="7 11" id="KW-1015">Disulfide bond</keyword>
<feature type="binding site" evidence="10">
    <location>
        <position position="168"/>
    </location>
    <ligand>
        <name>Ca(2+)</name>
        <dbReference type="ChEBI" id="CHEBI:29108"/>
        <label>1</label>
        <note>catalytic</note>
    </ligand>
</feature>
<dbReference type="GeneID" id="115021843"/>
<dbReference type="EC" id="3.1.1.2" evidence="12"/>
<sequence length="356" mass="39701">MTAVKKLLAAAVVVAFAAFIVLRILKLKEMTLATREIPVKHLNCHYLKDVEHGAEDITILKNGLAFLSTGLNYPGFPSSPDEPGKIYILDLLHPKPTPVELQIKGELNLTTFNPHGISVYIDEADDSVYLFVVNHPHHKSEVEIFRFVQENTLVHLQTITHPLLYSVNDIVAVGVESFYATNDHYFLNHSLHLLCLILGLPWCEVVYYSPTAVRVAANGFMSANGINISPDRRHIYISDILDHEVDVYERQEGEQLVHQKSVAVGSLCDNIEVDYTTGDLWLGCHPNGLKLSKYNLEDPPGSEVIRIKNILSEQPVVSQEYADDGHELTGSSVAARYEGKLLIGSVIHKALYCDLQ</sequence>
<feature type="active site" description="Proton acceptor" evidence="9">
    <location>
        <position position="115"/>
    </location>
</feature>
<dbReference type="OrthoDB" id="423498at2759"/>
<evidence type="ECO:0000256" key="7">
    <source>
        <dbReference type="ARBA" id="ARBA00023157"/>
    </source>
</evidence>
<dbReference type="Pfam" id="PF01731">
    <property type="entry name" value="Arylesterase"/>
    <property type="match status" value="1"/>
</dbReference>
<feature type="binding site" evidence="10">
    <location>
        <position position="55"/>
    </location>
    <ligand>
        <name>Ca(2+)</name>
        <dbReference type="ChEBI" id="CHEBI:29108"/>
        <label>1</label>
        <note>catalytic</note>
    </ligand>
</feature>
<evidence type="ECO:0000256" key="5">
    <source>
        <dbReference type="ARBA" id="ARBA00022801"/>
    </source>
</evidence>
<keyword evidence="13" id="KW-1185">Reference proteome</keyword>
<evidence type="ECO:0000256" key="3">
    <source>
        <dbReference type="ARBA" id="ARBA00022723"/>
    </source>
</evidence>
<evidence type="ECO:0000313" key="13">
    <source>
        <dbReference type="Proteomes" id="UP000504630"/>
    </source>
</evidence>
<dbReference type="Proteomes" id="UP000504630">
    <property type="component" value="Chromosome 16"/>
</dbReference>
<evidence type="ECO:0000256" key="2">
    <source>
        <dbReference type="ARBA" id="ARBA00008595"/>
    </source>
</evidence>